<dbReference type="Proteomes" id="UP000006034">
    <property type="component" value="Unassembled WGS sequence"/>
</dbReference>
<gene>
    <name evidence="10" type="primary">murJ</name>
    <name evidence="11" type="ORF">HMPREF0179_02340</name>
</gene>
<comment type="similarity">
    <text evidence="9 10">Belongs to the MurJ/MviN family.</text>
</comment>
<evidence type="ECO:0000256" key="5">
    <source>
        <dbReference type="ARBA" id="ARBA00022984"/>
    </source>
</evidence>
<evidence type="ECO:0000256" key="4">
    <source>
        <dbReference type="ARBA" id="ARBA00022960"/>
    </source>
</evidence>
<name>E5Y825_BILW3</name>
<dbReference type="eggNOG" id="COG0728">
    <property type="taxonomic scope" value="Bacteria"/>
</dbReference>
<proteinExistence type="inferred from homology"/>
<feature type="transmembrane region" description="Helical" evidence="10">
    <location>
        <begin position="388"/>
        <end position="407"/>
    </location>
</feature>
<dbReference type="STRING" id="563192.HMPREF0179_02340"/>
<dbReference type="InterPro" id="IPR051050">
    <property type="entry name" value="Lipid_II_flippase_MurJ/MviN"/>
</dbReference>
<feature type="transmembrane region" description="Helical" evidence="10">
    <location>
        <begin position="413"/>
        <end position="439"/>
    </location>
</feature>
<sequence length="529" mass="56973">MRLTATHKMGIAALIMAGSVFLSRLMGLVRDKVVSWQFGAGAESDVYFAAFVVPDFLNYLLAGGYISITLIPLLSKRFEEDEADGWRFFSAVFWWAALGIAALTAVAWIFAPELARIVGPGFSPEKQARLAHFLRIILPAQVFFLPGACVSALLYIRKQFLAPALTPLIYNGCIIAGGLLVTGRGMEGFCWGVLFGAALGSFLLPVVAARSSGSPLPEGIPAGLRLRFNLRHPLLKRLLLLALPLMLGVSIVAMDEQFVRIFGSMAGEGAVSLLSYARRIMLVPVGVVAQAAGVASFPFLAALAARGDDAGFDKTLGTALRGSMLVVIPLTAYMMAVALPTLGFIFEGGRFSAEETILAAPLLQILLLSVPFWVVQQVIGRAFYARQNTLTPAIVGTVATLAALPVYPLAVKLWGAFGVAMLTTLCLFVYTLALSWFWIRKHGTGAFDGMGHLLLKGFLLVLPGTLLAFFAVYGLPGRLPLWFPSLYAYLPAAMRHAAICGIAGVIFAVPYLLLAKLFMPEALSLRRRR</sequence>
<evidence type="ECO:0000256" key="3">
    <source>
        <dbReference type="ARBA" id="ARBA00022692"/>
    </source>
</evidence>
<organism evidence="11 12">
    <name type="scientific">Bilophila wadsworthia (strain 3_1_6)</name>
    <dbReference type="NCBI Taxonomy" id="563192"/>
    <lineage>
        <taxon>Bacteria</taxon>
        <taxon>Pseudomonadati</taxon>
        <taxon>Thermodesulfobacteriota</taxon>
        <taxon>Desulfovibrionia</taxon>
        <taxon>Desulfovibrionales</taxon>
        <taxon>Desulfovibrionaceae</taxon>
        <taxon>Bilophila</taxon>
    </lineage>
</organism>
<dbReference type="PRINTS" id="PR01806">
    <property type="entry name" value="VIRFACTRMVIN"/>
</dbReference>
<dbReference type="GO" id="GO:0005886">
    <property type="term" value="C:plasma membrane"/>
    <property type="evidence" value="ECO:0007669"/>
    <property type="project" value="UniProtKB-SubCell"/>
</dbReference>
<dbReference type="EMBL" id="ADCP02000001">
    <property type="protein sequence ID" value="EFV43832.2"/>
    <property type="molecule type" value="Genomic_DNA"/>
</dbReference>
<dbReference type="GO" id="GO:0034204">
    <property type="term" value="P:lipid translocation"/>
    <property type="evidence" value="ECO:0007669"/>
    <property type="project" value="TreeGrafter"/>
</dbReference>
<dbReference type="Pfam" id="PF03023">
    <property type="entry name" value="MurJ"/>
    <property type="match status" value="1"/>
</dbReference>
<keyword evidence="5 10" id="KW-0573">Peptidoglycan synthesis</keyword>
<comment type="pathway">
    <text evidence="10">Cell wall biogenesis; peptidoglycan biosynthesis.</text>
</comment>
<feature type="transmembrane region" description="Helical" evidence="10">
    <location>
        <begin position="168"/>
        <end position="186"/>
    </location>
</feature>
<evidence type="ECO:0000256" key="1">
    <source>
        <dbReference type="ARBA" id="ARBA00004651"/>
    </source>
</evidence>
<dbReference type="OrthoDB" id="9804143at2"/>
<feature type="transmembrane region" description="Helical" evidence="10">
    <location>
        <begin position="280"/>
        <end position="303"/>
    </location>
</feature>
<comment type="caution">
    <text evidence="11">The sequence shown here is derived from an EMBL/GenBank/DDBJ whole genome shotgun (WGS) entry which is preliminary data.</text>
</comment>
<keyword evidence="6 10" id="KW-1133">Transmembrane helix</keyword>
<dbReference type="GO" id="GO:0071555">
    <property type="term" value="P:cell wall organization"/>
    <property type="evidence" value="ECO:0007669"/>
    <property type="project" value="UniProtKB-KW"/>
</dbReference>
<keyword evidence="2 10" id="KW-1003">Cell membrane</keyword>
<feature type="transmembrane region" description="Helical" evidence="10">
    <location>
        <begin position="496"/>
        <end position="519"/>
    </location>
</feature>
<dbReference type="PANTHER" id="PTHR47019:SF1">
    <property type="entry name" value="LIPID II FLIPPASE MURJ"/>
    <property type="match status" value="1"/>
</dbReference>
<reference evidence="11 12" key="2">
    <citation type="submission" date="2013-04" db="EMBL/GenBank/DDBJ databases">
        <title>The Genome Sequence of Bilophila wadsworthia 3_1_6.</title>
        <authorList>
            <consortium name="The Broad Institute Genomics Platform"/>
            <person name="Earl A."/>
            <person name="Ward D."/>
            <person name="Feldgarden M."/>
            <person name="Gevers D."/>
            <person name="Sibley C."/>
            <person name="Strauss J."/>
            <person name="Allen-Vercoe E."/>
            <person name="Walker B."/>
            <person name="Young S."/>
            <person name="Zeng Q."/>
            <person name="Gargeya S."/>
            <person name="Fitzgerald M."/>
            <person name="Haas B."/>
            <person name="Abouelleil A."/>
            <person name="Allen A.W."/>
            <person name="Alvarado L."/>
            <person name="Arachchi H.M."/>
            <person name="Berlin A.M."/>
            <person name="Chapman S.B."/>
            <person name="Gainer-Dewar J."/>
            <person name="Goldberg J."/>
            <person name="Griggs A."/>
            <person name="Gujja S."/>
            <person name="Hansen M."/>
            <person name="Howarth C."/>
            <person name="Imamovic A."/>
            <person name="Ireland A."/>
            <person name="Larimer J."/>
            <person name="McCowan C."/>
            <person name="Murphy C."/>
            <person name="Pearson M."/>
            <person name="Poon T.W."/>
            <person name="Priest M."/>
            <person name="Roberts A."/>
            <person name="Saif S."/>
            <person name="Shea T."/>
            <person name="Sisk P."/>
            <person name="Sykes S."/>
            <person name="Wortman J."/>
            <person name="Nusbaum C."/>
            <person name="Birren B."/>
        </authorList>
    </citation>
    <scope>NUCLEOTIDE SEQUENCE [LARGE SCALE GENOMIC DNA]</scope>
    <source>
        <strain evidence="11 12">3_1_6</strain>
    </source>
</reference>
<keyword evidence="12" id="KW-1185">Reference proteome</keyword>
<dbReference type="HAMAP" id="MF_02078">
    <property type="entry name" value="MurJ_MviN"/>
    <property type="match status" value="1"/>
</dbReference>
<keyword evidence="4 10" id="KW-0133">Cell shape</keyword>
<feature type="transmembrane region" description="Helical" evidence="10">
    <location>
        <begin position="234"/>
        <end position="254"/>
    </location>
</feature>
<comment type="subcellular location">
    <subcellularLocation>
        <location evidence="1 10">Cell membrane</location>
        <topology evidence="1 10">Multi-pass membrane protein</topology>
    </subcellularLocation>
</comment>
<feature type="transmembrane region" description="Helical" evidence="10">
    <location>
        <begin position="86"/>
        <end position="110"/>
    </location>
</feature>
<dbReference type="HOGENOM" id="CLU_006797_5_2_7"/>
<comment type="function">
    <text evidence="8 10">Involved in peptidoglycan biosynthesis. Transports lipid-linked peptidoglycan precursors from the inner to the outer leaflet of the cytoplasmic membrane.</text>
</comment>
<feature type="transmembrane region" description="Helical" evidence="10">
    <location>
        <begin position="192"/>
        <end position="213"/>
    </location>
</feature>
<feature type="transmembrane region" description="Helical" evidence="10">
    <location>
        <begin position="56"/>
        <end position="74"/>
    </location>
</feature>
<dbReference type="GO" id="GO:0008360">
    <property type="term" value="P:regulation of cell shape"/>
    <property type="evidence" value="ECO:0007669"/>
    <property type="project" value="UniProtKB-KW"/>
</dbReference>
<feature type="transmembrane region" description="Helical" evidence="10">
    <location>
        <begin position="130"/>
        <end position="156"/>
    </location>
</feature>
<feature type="transmembrane region" description="Helical" evidence="10">
    <location>
        <begin position="358"/>
        <end position="376"/>
    </location>
</feature>
<dbReference type="AlphaFoldDB" id="E5Y825"/>
<evidence type="ECO:0000256" key="6">
    <source>
        <dbReference type="ARBA" id="ARBA00022989"/>
    </source>
</evidence>
<dbReference type="GeneID" id="78085482"/>
<dbReference type="InterPro" id="IPR004268">
    <property type="entry name" value="MurJ"/>
</dbReference>
<dbReference type="UniPathway" id="UPA00219"/>
<evidence type="ECO:0000256" key="9">
    <source>
        <dbReference type="ARBA" id="ARBA00061532"/>
    </source>
</evidence>
<dbReference type="CDD" id="cd13123">
    <property type="entry name" value="MATE_MurJ_like"/>
    <property type="match status" value="1"/>
</dbReference>
<evidence type="ECO:0000256" key="8">
    <source>
        <dbReference type="ARBA" id="ARBA00060041"/>
    </source>
</evidence>
<evidence type="ECO:0000256" key="7">
    <source>
        <dbReference type="ARBA" id="ARBA00023136"/>
    </source>
</evidence>
<reference evidence="11 12" key="1">
    <citation type="submission" date="2010-10" db="EMBL/GenBank/DDBJ databases">
        <authorList>
            <consortium name="The Broad Institute Genome Sequencing Platform"/>
            <person name="Ward D."/>
            <person name="Earl A."/>
            <person name="Feldgarden M."/>
            <person name="Young S.K."/>
            <person name="Gargeya S."/>
            <person name="Zeng Q."/>
            <person name="Alvarado L."/>
            <person name="Berlin A."/>
            <person name="Bochicchio J."/>
            <person name="Chapman S.B."/>
            <person name="Chen Z."/>
            <person name="Freedman E."/>
            <person name="Gellesch M."/>
            <person name="Goldberg J."/>
            <person name="Griggs A."/>
            <person name="Gujja S."/>
            <person name="Heilman E."/>
            <person name="Heiman D."/>
            <person name="Howarth C."/>
            <person name="Mehta T."/>
            <person name="Neiman D."/>
            <person name="Pearson M."/>
            <person name="Roberts A."/>
            <person name="Saif S."/>
            <person name="Shea T."/>
            <person name="Shenoy N."/>
            <person name="Sisk P."/>
            <person name="Stolte C."/>
            <person name="Sykes S."/>
            <person name="White J."/>
            <person name="Yandava C."/>
            <person name="Allen-Vercoe E."/>
            <person name="Sibley C."/>
            <person name="Ambrose C.E."/>
            <person name="Strauss J."/>
            <person name="Daigneault M."/>
            <person name="Haas B."/>
            <person name="Nusbaum C."/>
            <person name="Birren B."/>
        </authorList>
    </citation>
    <scope>NUCLEOTIDE SEQUENCE [LARGE SCALE GENOMIC DNA]</scope>
    <source>
        <strain evidence="11 12">3_1_6</strain>
    </source>
</reference>
<dbReference type="RefSeq" id="WP_016360655.1">
    <property type="nucleotide sequence ID" value="NZ_KE150238.1"/>
</dbReference>
<dbReference type="NCBIfam" id="TIGR01695">
    <property type="entry name" value="murJ_mviN"/>
    <property type="match status" value="1"/>
</dbReference>
<feature type="transmembrane region" description="Helical" evidence="10">
    <location>
        <begin position="324"/>
        <end position="346"/>
    </location>
</feature>
<keyword evidence="10" id="KW-0961">Cell wall biogenesis/degradation</keyword>
<evidence type="ECO:0000256" key="2">
    <source>
        <dbReference type="ARBA" id="ARBA00022475"/>
    </source>
</evidence>
<feature type="transmembrane region" description="Helical" evidence="10">
    <location>
        <begin position="451"/>
        <end position="476"/>
    </location>
</feature>
<keyword evidence="3 10" id="KW-0812">Transmembrane</keyword>
<dbReference type="GO" id="GO:0009252">
    <property type="term" value="P:peptidoglycan biosynthetic process"/>
    <property type="evidence" value="ECO:0007669"/>
    <property type="project" value="UniProtKB-UniRule"/>
</dbReference>
<evidence type="ECO:0000313" key="12">
    <source>
        <dbReference type="Proteomes" id="UP000006034"/>
    </source>
</evidence>
<keyword evidence="7 10" id="KW-0472">Membrane</keyword>
<evidence type="ECO:0000256" key="10">
    <source>
        <dbReference type="HAMAP-Rule" id="MF_02078"/>
    </source>
</evidence>
<evidence type="ECO:0000313" key="11">
    <source>
        <dbReference type="EMBL" id="EFV43832.2"/>
    </source>
</evidence>
<dbReference type="PANTHER" id="PTHR47019">
    <property type="entry name" value="LIPID II FLIPPASE MURJ"/>
    <property type="match status" value="1"/>
</dbReference>
<accession>E5Y825</accession>
<keyword evidence="10" id="KW-0813">Transport</keyword>
<protein>
    <recommendedName>
        <fullName evidence="10">Probable lipid II flippase MurJ</fullName>
    </recommendedName>
</protein>
<dbReference type="GO" id="GO:0015648">
    <property type="term" value="F:lipid-linked peptidoglycan transporter activity"/>
    <property type="evidence" value="ECO:0007669"/>
    <property type="project" value="UniProtKB-UniRule"/>
</dbReference>